<evidence type="ECO:0000313" key="1">
    <source>
        <dbReference type="EMBL" id="MBW4362752.1"/>
    </source>
</evidence>
<organism evidence="1 2">
    <name type="scientific">Flavobacterium taihuense</name>
    <dbReference type="NCBI Taxonomy" id="2857508"/>
    <lineage>
        <taxon>Bacteria</taxon>
        <taxon>Pseudomonadati</taxon>
        <taxon>Bacteroidota</taxon>
        <taxon>Flavobacteriia</taxon>
        <taxon>Flavobacteriales</taxon>
        <taxon>Flavobacteriaceae</taxon>
        <taxon>Flavobacterium</taxon>
    </lineage>
</organism>
<reference evidence="1 2" key="1">
    <citation type="submission" date="2021-07" db="EMBL/GenBank/DDBJ databases">
        <title>Flavobacterium sp. nov. isolated from sediment on the Taihu Lake.</title>
        <authorList>
            <person name="Qu J.-H."/>
        </authorList>
    </citation>
    <scope>NUCLEOTIDE SEQUENCE [LARGE SCALE GENOMIC DNA]</scope>
    <source>
        <strain evidence="1 2">NAS39</strain>
    </source>
</reference>
<name>A0ABS6Y299_9FLAO</name>
<sequence length="173" mass="19850">MNYMIIKQLKSIIVIVILTLPLVCFSQKDTTKTVINGFAKERKDIPAKIVSNKTIGIADTIPALIKFKFIDDKNREIELTRITIANLELRETFKFELDLLKTDDFGYYSIYLKPANYSLLFHDNTYGELKIDSLKLTSGQIQEIIVNLGSRITIEEYKTIQGETLHLKSEKSN</sequence>
<dbReference type="Proteomes" id="UP000812031">
    <property type="component" value="Unassembled WGS sequence"/>
</dbReference>
<evidence type="ECO:0008006" key="3">
    <source>
        <dbReference type="Google" id="ProtNLM"/>
    </source>
</evidence>
<keyword evidence="2" id="KW-1185">Reference proteome</keyword>
<comment type="caution">
    <text evidence="1">The sequence shown here is derived from an EMBL/GenBank/DDBJ whole genome shotgun (WGS) entry which is preliminary data.</text>
</comment>
<dbReference type="RefSeq" id="WP_219319224.1">
    <property type="nucleotide sequence ID" value="NZ_JAHWYN010000037.1"/>
</dbReference>
<gene>
    <name evidence="1" type="ORF">KZH69_19910</name>
</gene>
<protein>
    <recommendedName>
        <fullName evidence="3">Carboxypeptidase regulatory-like domain-containing protein</fullName>
    </recommendedName>
</protein>
<proteinExistence type="predicted"/>
<evidence type="ECO:0000313" key="2">
    <source>
        <dbReference type="Proteomes" id="UP000812031"/>
    </source>
</evidence>
<dbReference type="EMBL" id="JAHWYN010000037">
    <property type="protein sequence ID" value="MBW4362752.1"/>
    <property type="molecule type" value="Genomic_DNA"/>
</dbReference>
<accession>A0ABS6Y299</accession>